<evidence type="ECO:0008006" key="2">
    <source>
        <dbReference type="Google" id="ProtNLM"/>
    </source>
</evidence>
<feature type="non-terminal residue" evidence="1">
    <location>
        <position position="40"/>
    </location>
</feature>
<evidence type="ECO:0000313" key="1">
    <source>
        <dbReference type="EMBL" id="SVB79001.1"/>
    </source>
</evidence>
<name>A0A382GXS5_9ZZZZ</name>
<proteinExistence type="predicted"/>
<sequence>MSKFLNKIVNGNSLEILKKIPSKTFDLVFADPAYNLQIGV</sequence>
<dbReference type="EMBL" id="UINC01057632">
    <property type="protein sequence ID" value="SVB79001.1"/>
    <property type="molecule type" value="Genomic_DNA"/>
</dbReference>
<dbReference type="AlphaFoldDB" id="A0A382GXS5"/>
<organism evidence="1">
    <name type="scientific">marine metagenome</name>
    <dbReference type="NCBI Taxonomy" id="408172"/>
    <lineage>
        <taxon>unclassified sequences</taxon>
        <taxon>metagenomes</taxon>
        <taxon>ecological metagenomes</taxon>
    </lineage>
</organism>
<reference evidence="1" key="1">
    <citation type="submission" date="2018-05" db="EMBL/GenBank/DDBJ databases">
        <authorList>
            <person name="Lanie J.A."/>
            <person name="Ng W.-L."/>
            <person name="Kazmierczak K.M."/>
            <person name="Andrzejewski T.M."/>
            <person name="Davidsen T.M."/>
            <person name="Wayne K.J."/>
            <person name="Tettelin H."/>
            <person name="Glass J.I."/>
            <person name="Rusch D."/>
            <person name="Podicherti R."/>
            <person name="Tsui H.-C.T."/>
            <person name="Winkler M.E."/>
        </authorList>
    </citation>
    <scope>NUCLEOTIDE SEQUENCE</scope>
</reference>
<dbReference type="InterPro" id="IPR029063">
    <property type="entry name" value="SAM-dependent_MTases_sf"/>
</dbReference>
<dbReference type="SUPFAM" id="SSF53335">
    <property type="entry name" value="S-adenosyl-L-methionine-dependent methyltransferases"/>
    <property type="match status" value="1"/>
</dbReference>
<accession>A0A382GXS5</accession>
<gene>
    <name evidence="1" type="ORF">METZ01_LOCUS231855</name>
</gene>
<protein>
    <recommendedName>
        <fullName evidence="2">DNA methylase N-4/N-6 domain-containing protein</fullName>
    </recommendedName>
</protein>
<dbReference type="Gene3D" id="3.40.50.150">
    <property type="entry name" value="Vaccinia Virus protein VP39"/>
    <property type="match status" value="1"/>
</dbReference>